<organism evidence="1 2">
    <name type="scientific">Bacillus phage Shbh1</name>
    <dbReference type="NCBI Taxonomy" id="1796992"/>
    <lineage>
        <taxon>Viruses</taxon>
        <taxon>Duplodnaviria</taxon>
        <taxon>Heunggongvirae</taxon>
        <taxon>Uroviricota</taxon>
        <taxon>Caudoviricetes</taxon>
        <taxon>Herelleviridae</taxon>
        <taxon>Bastillevirinae</taxon>
        <taxon>Shalavirus</taxon>
        <taxon>Shalavirus Shbh1</taxon>
    </lineage>
</organism>
<protein>
    <submittedName>
        <fullName evidence="1">Uncharacterized protein</fullName>
    </submittedName>
</protein>
<evidence type="ECO:0000313" key="1">
    <source>
        <dbReference type="EMBL" id="AMQ66510.1"/>
    </source>
</evidence>
<name>A0A142F153_9CAUD</name>
<dbReference type="GeneID" id="28799395"/>
<sequence length="133" mass="15229">MSNYIQKLSMVTCSDCRHTFLVHVDNNPTARFCPYCSSSSVFYSFSYVGAPTKEELEDHLESVIELTDRQVSLLNTMYGLAVLELIRMPQSTSEDLIKLKKLVIKRFPYNAEDILDSFNSKITFDEEGERNGL</sequence>
<dbReference type="RefSeq" id="YP_009275200.1">
    <property type="nucleotide sequence ID" value="NC_030925.1"/>
</dbReference>
<accession>A0A142F153</accession>
<proteinExistence type="predicted"/>
<dbReference type="KEGG" id="vg:28799395"/>
<dbReference type="Proteomes" id="UP000201588">
    <property type="component" value="Segment"/>
</dbReference>
<keyword evidence="2" id="KW-1185">Reference proteome</keyword>
<reference evidence="1 2" key="1">
    <citation type="submission" date="2016-01" db="EMBL/GenBank/DDBJ databases">
        <title>Isolation and characterization of bacteriophages from East Africa Rift Valley soda lakes.</title>
        <authorList>
            <person name="van Zyl L.J."/>
            <person name="Nemavhulani S."/>
            <person name="Cowan D.A."/>
            <person name="Trindade M.I."/>
        </authorList>
    </citation>
    <scope>NUCLEOTIDE SEQUENCE [LARGE SCALE GENOMIC DNA]</scope>
</reference>
<evidence type="ECO:0000313" key="2">
    <source>
        <dbReference type="Proteomes" id="UP000201588"/>
    </source>
</evidence>
<dbReference type="EMBL" id="KU640380">
    <property type="protein sequence ID" value="AMQ66510.1"/>
    <property type="molecule type" value="Genomic_DNA"/>
</dbReference>